<reference evidence="8" key="1">
    <citation type="submission" date="2021-03" db="EMBL/GenBank/DDBJ databases">
        <authorList>
            <person name="Bekaert M."/>
        </authorList>
    </citation>
    <scope>NUCLEOTIDE SEQUENCE</scope>
</reference>
<evidence type="ECO:0000256" key="6">
    <source>
        <dbReference type="SAM" id="MobiDB-lite"/>
    </source>
</evidence>
<comment type="catalytic activity">
    <reaction evidence="5">
        <text>guanosine(9) in tRNA + S-adenosyl-L-methionine = N(1)-methylguanosine(9) in tRNA + S-adenosyl-L-homocysteine + H(+)</text>
        <dbReference type="Rhea" id="RHEA:43156"/>
        <dbReference type="Rhea" id="RHEA-COMP:10367"/>
        <dbReference type="Rhea" id="RHEA-COMP:10368"/>
        <dbReference type="ChEBI" id="CHEBI:15378"/>
        <dbReference type="ChEBI" id="CHEBI:57856"/>
        <dbReference type="ChEBI" id="CHEBI:59789"/>
        <dbReference type="ChEBI" id="CHEBI:73542"/>
        <dbReference type="ChEBI" id="CHEBI:74269"/>
        <dbReference type="EC" id="2.1.1.221"/>
    </reaction>
</comment>
<organism evidence="8 9">
    <name type="scientific">Mytilus edulis</name>
    <name type="common">Blue mussel</name>
    <dbReference type="NCBI Taxonomy" id="6550"/>
    <lineage>
        <taxon>Eukaryota</taxon>
        <taxon>Metazoa</taxon>
        <taxon>Spiralia</taxon>
        <taxon>Lophotrochozoa</taxon>
        <taxon>Mollusca</taxon>
        <taxon>Bivalvia</taxon>
        <taxon>Autobranchia</taxon>
        <taxon>Pteriomorphia</taxon>
        <taxon>Mytilida</taxon>
        <taxon>Mytiloidea</taxon>
        <taxon>Mytilidae</taxon>
        <taxon>Mytilinae</taxon>
        <taxon>Mytilus</taxon>
    </lineage>
</organism>
<comment type="caution">
    <text evidence="8">The sequence shown here is derived from an EMBL/GenBank/DDBJ whole genome shotgun (WGS) entry which is preliminary data.</text>
</comment>
<dbReference type="InterPro" id="IPR038459">
    <property type="entry name" value="MT_TRM10-typ_sf"/>
</dbReference>
<dbReference type="PANTHER" id="PTHR13563">
    <property type="entry name" value="TRNA (GUANINE-9-) METHYLTRANSFERASE"/>
    <property type="match status" value="1"/>
</dbReference>
<dbReference type="InterPro" id="IPR007356">
    <property type="entry name" value="tRNA_m1G_MeTrfase_euk"/>
</dbReference>
<name>A0A8S3TMY2_MYTED</name>
<dbReference type="GO" id="GO:0002939">
    <property type="term" value="P:tRNA N1-guanine methylation"/>
    <property type="evidence" value="ECO:0007669"/>
    <property type="project" value="TreeGrafter"/>
</dbReference>
<accession>A0A8S3TMY2</accession>
<gene>
    <name evidence="8" type="ORF">MEDL_43077</name>
</gene>
<feature type="compositionally biased region" description="Basic residues" evidence="6">
    <location>
        <begin position="1"/>
        <end position="19"/>
    </location>
</feature>
<keyword evidence="3 8" id="KW-0808">Transferase</keyword>
<dbReference type="Gene3D" id="3.40.1280.30">
    <property type="match status" value="1"/>
</dbReference>
<dbReference type="EMBL" id="CAJPWZ010002054">
    <property type="protein sequence ID" value="CAG2230210.1"/>
    <property type="molecule type" value="Genomic_DNA"/>
</dbReference>
<evidence type="ECO:0000256" key="2">
    <source>
        <dbReference type="ARBA" id="ARBA00022603"/>
    </source>
</evidence>
<protein>
    <recommendedName>
        <fullName evidence="1">tRNA (guanine(9)-N(1))-methyltransferase</fullName>
        <ecNumber evidence="1">2.1.1.221</ecNumber>
    </recommendedName>
</protein>
<dbReference type="Proteomes" id="UP000683360">
    <property type="component" value="Unassembled WGS sequence"/>
</dbReference>
<evidence type="ECO:0000256" key="3">
    <source>
        <dbReference type="ARBA" id="ARBA00022679"/>
    </source>
</evidence>
<dbReference type="OrthoDB" id="278300at2759"/>
<dbReference type="GO" id="GO:0000049">
    <property type="term" value="F:tRNA binding"/>
    <property type="evidence" value="ECO:0007669"/>
    <property type="project" value="TreeGrafter"/>
</dbReference>
<keyword evidence="2 8" id="KW-0489">Methyltransferase</keyword>
<evidence type="ECO:0000256" key="4">
    <source>
        <dbReference type="ARBA" id="ARBA00022691"/>
    </source>
</evidence>
<dbReference type="GO" id="GO:0052905">
    <property type="term" value="F:tRNA (guanosine(9)-N1)-methyltransferase activity"/>
    <property type="evidence" value="ECO:0007669"/>
    <property type="project" value="UniProtKB-EC"/>
</dbReference>
<dbReference type="PROSITE" id="PS51675">
    <property type="entry name" value="SAM_MT_TRM10"/>
    <property type="match status" value="1"/>
</dbReference>
<dbReference type="InterPro" id="IPR028564">
    <property type="entry name" value="MT_TRM10-typ"/>
</dbReference>
<evidence type="ECO:0000256" key="5">
    <source>
        <dbReference type="ARBA" id="ARBA00048434"/>
    </source>
</evidence>
<sequence>MARKETRKRAKEKLKKKQRRQEARDRGETLGPTRKMLKLNSMEKSTCKVKVVLDCSFDEYMNDKDIMKLTKQVGFCYSANRRAENPLQFYVCGLHGQMQQRLESIGDYKNWDEKKSDTGETSSNLQKILHPLQPCNMGLDIEVQELLTLV</sequence>
<dbReference type="AlphaFoldDB" id="A0A8S3TMY2"/>
<keyword evidence="4" id="KW-0949">S-adenosyl-L-methionine</keyword>
<evidence type="ECO:0000313" key="9">
    <source>
        <dbReference type="Proteomes" id="UP000683360"/>
    </source>
</evidence>
<feature type="domain" description="SAM-dependent MTase TRM10-type" evidence="7">
    <location>
        <begin position="32"/>
        <end position="150"/>
    </location>
</feature>
<dbReference type="GO" id="GO:0005654">
    <property type="term" value="C:nucleoplasm"/>
    <property type="evidence" value="ECO:0007669"/>
    <property type="project" value="TreeGrafter"/>
</dbReference>
<evidence type="ECO:0000256" key="1">
    <source>
        <dbReference type="ARBA" id="ARBA00012797"/>
    </source>
</evidence>
<proteinExistence type="predicted"/>
<dbReference type="EC" id="2.1.1.221" evidence="1"/>
<keyword evidence="9" id="KW-1185">Reference proteome</keyword>
<evidence type="ECO:0000259" key="7">
    <source>
        <dbReference type="PROSITE" id="PS51675"/>
    </source>
</evidence>
<dbReference type="PANTHER" id="PTHR13563:SF13">
    <property type="entry name" value="TRNA METHYLTRANSFERASE 10 HOMOLOG A"/>
    <property type="match status" value="1"/>
</dbReference>
<evidence type="ECO:0000313" key="8">
    <source>
        <dbReference type="EMBL" id="CAG2230210.1"/>
    </source>
</evidence>
<feature type="region of interest" description="Disordered" evidence="6">
    <location>
        <begin position="1"/>
        <end position="34"/>
    </location>
</feature>